<dbReference type="PATRIC" id="fig|1218506.3.peg.1064"/>
<evidence type="ECO:0000256" key="2">
    <source>
        <dbReference type="ARBA" id="ARBA00023125"/>
    </source>
</evidence>
<evidence type="ECO:0000313" key="5">
    <source>
        <dbReference type="EMBL" id="KJY58358.1"/>
    </source>
</evidence>
<dbReference type="Pfam" id="PF00392">
    <property type="entry name" value="GntR"/>
    <property type="match status" value="1"/>
</dbReference>
<dbReference type="STRING" id="1218506.JF75_10040"/>
<dbReference type="RefSeq" id="WP_034979815.1">
    <property type="nucleotide sequence ID" value="NZ_JBHTBO010000008.1"/>
</dbReference>
<name>A0A0F4LJ47_9LACO</name>
<protein>
    <submittedName>
        <fullName evidence="5">Transcriptional regulator</fullName>
    </submittedName>
</protein>
<keyword evidence="6" id="KW-1185">Reference proteome</keyword>
<dbReference type="CDD" id="cd07377">
    <property type="entry name" value="WHTH_GntR"/>
    <property type="match status" value="1"/>
</dbReference>
<keyword evidence="2" id="KW-0238">DNA-binding</keyword>
<dbReference type="OrthoDB" id="362473at2"/>
<accession>A0A0F4LJ47</accession>
<evidence type="ECO:0000259" key="4">
    <source>
        <dbReference type="PROSITE" id="PS50949"/>
    </source>
</evidence>
<gene>
    <name evidence="5" type="ORF">JF75_10040</name>
</gene>
<evidence type="ECO:0000256" key="1">
    <source>
        <dbReference type="ARBA" id="ARBA00023015"/>
    </source>
</evidence>
<dbReference type="Gene3D" id="1.10.10.10">
    <property type="entry name" value="Winged helix-like DNA-binding domain superfamily/Winged helix DNA-binding domain"/>
    <property type="match status" value="1"/>
</dbReference>
<dbReference type="SUPFAM" id="SSF46785">
    <property type="entry name" value="Winged helix' DNA-binding domain"/>
    <property type="match status" value="1"/>
</dbReference>
<dbReference type="InterPro" id="IPR036388">
    <property type="entry name" value="WH-like_DNA-bd_sf"/>
</dbReference>
<dbReference type="PANTHER" id="PTHR38445:SF6">
    <property type="entry name" value="GNTR-FAMILY TRANSCRIPTIONAL REGULATOR"/>
    <property type="match status" value="1"/>
</dbReference>
<sequence>MNFKDNLPIYIQIKEYLCRQIINGKLEPNQRIPSVRNLAAQLTVNVNTIQKALRQMINSGLLVTKRGEGNYVTNDKKLLKKIKKDIIVAEQRKFVQNMRSFGISSGQINLIVANHLK</sequence>
<evidence type="ECO:0000256" key="3">
    <source>
        <dbReference type="ARBA" id="ARBA00023163"/>
    </source>
</evidence>
<organism evidence="5 6">
    <name type="scientific">Lactobacillus kimbladii</name>
    <dbReference type="NCBI Taxonomy" id="1218506"/>
    <lineage>
        <taxon>Bacteria</taxon>
        <taxon>Bacillati</taxon>
        <taxon>Bacillota</taxon>
        <taxon>Bacilli</taxon>
        <taxon>Lactobacillales</taxon>
        <taxon>Lactobacillaceae</taxon>
        <taxon>Lactobacillus</taxon>
    </lineage>
</organism>
<dbReference type="AlphaFoldDB" id="A0A0F4LJ47"/>
<dbReference type="SMART" id="SM00345">
    <property type="entry name" value="HTH_GNTR"/>
    <property type="match status" value="1"/>
</dbReference>
<proteinExistence type="predicted"/>
<dbReference type="InterPro" id="IPR000524">
    <property type="entry name" value="Tscrpt_reg_HTH_GntR"/>
</dbReference>
<dbReference type="GO" id="GO:0003677">
    <property type="term" value="F:DNA binding"/>
    <property type="evidence" value="ECO:0007669"/>
    <property type="project" value="UniProtKB-KW"/>
</dbReference>
<dbReference type="EMBL" id="JXLH01000014">
    <property type="protein sequence ID" value="KJY58358.1"/>
    <property type="molecule type" value="Genomic_DNA"/>
</dbReference>
<evidence type="ECO:0000313" key="6">
    <source>
        <dbReference type="Proteomes" id="UP000033612"/>
    </source>
</evidence>
<feature type="domain" description="HTH gntR-type" evidence="4">
    <location>
        <begin position="7"/>
        <end position="75"/>
    </location>
</feature>
<keyword evidence="1" id="KW-0805">Transcription regulation</keyword>
<keyword evidence="3" id="KW-0804">Transcription</keyword>
<dbReference type="PANTHER" id="PTHR38445">
    <property type="entry name" value="HTH-TYPE TRANSCRIPTIONAL REPRESSOR YTRA"/>
    <property type="match status" value="1"/>
</dbReference>
<comment type="caution">
    <text evidence="5">The sequence shown here is derived from an EMBL/GenBank/DDBJ whole genome shotgun (WGS) entry which is preliminary data.</text>
</comment>
<dbReference type="PROSITE" id="PS50949">
    <property type="entry name" value="HTH_GNTR"/>
    <property type="match status" value="1"/>
</dbReference>
<dbReference type="HOGENOM" id="CLU_017584_10_0_9"/>
<dbReference type="GO" id="GO:0003700">
    <property type="term" value="F:DNA-binding transcription factor activity"/>
    <property type="evidence" value="ECO:0007669"/>
    <property type="project" value="InterPro"/>
</dbReference>
<reference evidence="5 6" key="1">
    <citation type="submission" date="2015-01" db="EMBL/GenBank/DDBJ databases">
        <title>Comparative genomics of the lactic acid bacteria isolated from the honey bee gut.</title>
        <authorList>
            <person name="Ellegaard K.M."/>
            <person name="Tamarit D."/>
            <person name="Javelind E."/>
            <person name="Olofsson T."/>
            <person name="Andersson S.G."/>
            <person name="Vasquez A."/>
        </authorList>
    </citation>
    <scope>NUCLEOTIDE SEQUENCE [LARGE SCALE GENOMIC DNA]</scope>
    <source>
        <strain evidence="5 6">Hma2</strain>
    </source>
</reference>
<dbReference type="InterPro" id="IPR036390">
    <property type="entry name" value="WH_DNA-bd_sf"/>
</dbReference>
<dbReference type="Proteomes" id="UP000033612">
    <property type="component" value="Unassembled WGS sequence"/>
</dbReference>